<dbReference type="AlphaFoldDB" id="A0A4U2YBV0"/>
<dbReference type="Proteomes" id="UP000307841">
    <property type="component" value="Unassembled WGS sequence"/>
</dbReference>
<reference evidence="1 2" key="1">
    <citation type="submission" date="2019-04" db="EMBL/GenBank/DDBJ databases">
        <title>Whole genome sequencing of Brevibacillus sp. TGS2-1.</title>
        <authorList>
            <person name="Choi A."/>
        </authorList>
    </citation>
    <scope>NUCLEOTIDE SEQUENCE [LARGE SCALE GENOMIC DNA]</scope>
    <source>
        <strain evidence="1 2">TGS2-1</strain>
    </source>
</reference>
<comment type="caution">
    <text evidence="1">The sequence shown here is derived from an EMBL/GenBank/DDBJ whole genome shotgun (WGS) entry which is preliminary data.</text>
</comment>
<organism evidence="1 2">
    <name type="scientific">Brevibacillus antibioticus</name>
    <dbReference type="NCBI Taxonomy" id="2570228"/>
    <lineage>
        <taxon>Bacteria</taxon>
        <taxon>Bacillati</taxon>
        <taxon>Bacillota</taxon>
        <taxon>Bacilli</taxon>
        <taxon>Bacillales</taxon>
        <taxon>Paenibacillaceae</taxon>
        <taxon>Brevibacillus</taxon>
    </lineage>
</organism>
<sequence>MDLVSQVVDVGQRLIYLLQSLNDLSLGVIYLLLEHLELHRCRWIGVLQHLCESRQLLLTEVELLSDSVLKQFGKIGSCFASN</sequence>
<keyword evidence="2" id="KW-1185">Reference proteome</keyword>
<evidence type="ECO:0000313" key="2">
    <source>
        <dbReference type="Proteomes" id="UP000307841"/>
    </source>
</evidence>
<dbReference type="EMBL" id="SZNK01000001">
    <property type="protein sequence ID" value="TKI58260.1"/>
    <property type="molecule type" value="Genomic_DNA"/>
</dbReference>
<proteinExistence type="predicted"/>
<accession>A0A4U2YBV0</accession>
<protein>
    <submittedName>
        <fullName evidence="1">Uncharacterized protein</fullName>
    </submittedName>
</protein>
<name>A0A4U2YBV0_9BACL</name>
<evidence type="ECO:0000313" key="1">
    <source>
        <dbReference type="EMBL" id="TKI58260.1"/>
    </source>
</evidence>
<dbReference type="RefSeq" id="WP_137031700.1">
    <property type="nucleotide sequence ID" value="NZ_SZNK01000001.1"/>
</dbReference>
<gene>
    <name evidence="1" type="ORF">E8L90_24295</name>
</gene>